<organism evidence="4 5">
    <name type="scientific">Eptatretus burgeri</name>
    <name type="common">Inshore hagfish</name>
    <dbReference type="NCBI Taxonomy" id="7764"/>
    <lineage>
        <taxon>Eukaryota</taxon>
        <taxon>Metazoa</taxon>
        <taxon>Chordata</taxon>
        <taxon>Craniata</taxon>
        <taxon>Vertebrata</taxon>
        <taxon>Cyclostomata</taxon>
        <taxon>Myxini</taxon>
        <taxon>Myxiniformes</taxon>
        <taxon>Myxinidae</taxon>
        <taxon>Eptatretinae</taxon>
        <taxon>Eptatretus</taxon>
    </lineage>
</organism>
<keyword evidence="1" id="KW-0694">RNA-binding</keyword>
<feature type="compositionally biased region" description="Polar residues" evidence="2">
    <location>
        <begin position="20"/>
        <end position="30"/>
    </location>
</feature>
<protein>
    <recommendedName>
        <fullName evidence="3">DRBM domain-containing protein</fullName>
    </recommendedName>
</protein>
<dbReference type="Ensembl" id="ENSEBUT00000004761.1">
    <property type="protein sequence ID" value="ENSEBUP00000004330.1"/>
    <property type="gene ID" value="ENSEBUG00000003074.1"/>
</dbReference>
<dbReference type="SMART" id="SM00358">
    <property type="entry name" value="DSRM"/>
    <property type="match status" value="1"/>
</dbReference>
<dbReference type="Pfam" id="PF00035">
    <property type="entry name" value="dsrm"/>
    <property type="match status" value="1"/>
</dbReference>
<dbReference type="FunFam" id="3.30.160.20:FF:000026">
    <property type="entry name" value="ATP-dependent RNA helicase A"/>
    <property type="match status" value="1"/>
</dbReference>
<dbReference type="AlphaFoldDB" id="A0A8C4NDB0"/>
<accession>A0A8C4NDB0</accession>
<name>A0A8C4NDB0_EPTBU</name>
<feature type="region of interest" description="Disordered" evidence="2">
    <location>
        <begin position="1"/>
        <end position="34"/>
    </location>
</feature>
<dbReference type="Proteomes" id="UP000694388">
    <property type="component" value="Unplaced"/>
</dbReference>
<feature type="domain" description="DRBM" evidence="3">
    <location>
        <begin position="62"/>
        <end position="130"/>
    </location>
</feature>
<dbReference type="InterPro" id="IPR014720">
    <property type="entry name" value="dsRBD_dom"/>
</dbReference>
<keyword evidence="5" id="KW-1185">Reference proteome</keyword>
<dbReference type="CDD" id="cd19854">
    <property type="entry name" value="DSRM_DHX9_rpt1"/>
    <property type="match status" value="1"/>
</dbReference>
<dbReference type="SUPFAM" id="SSF54768">
    <property type="entry name" value="dsRNA-binding domain-like"/>
    <property type="match status" value="1"/>
</dbReference>
<dbReference type="GeneTree" id="ENSGT00940000155924"/>
<dbReference type="PROSITE" id="PS50137">
    <property type="entry name" value="DS_RBD"/>
    <property type="match status" value="1"/>
</dbReference>
<proteinExistence type="predicted"/>
<dbReference type="GO" id="GO:0003725">
    <property type="term" value="F:double-stranded RNA binding"/>
    <property type="evidence" value="ECO:0007669"/>
    <property type="project" value="InterPro"/>
</dbReference>
<reference evidence="4" key="1">
    <citation type="submission" date="2025-08" db="UniProtKB">
        <authorList>
            <consortium name="Ensembl"/>
        </authorList>
    </citation>
    <scope>IDENTIFICATION</scope>
</reference>
<evidence type="ECO:0000256" key="1">
    <source>
        <dbReference type="PROSITE-ProRule" id="PRU00266"/>
    </source>
</evidence>
<evidence type="ECO:0000259" key="3">
    <source>
        <dbReference type="PROSITE" id="PS50137"/>
    </source>
</evidence>
<evidence type="ECO:0000313" key="5">
    <source>
        <dbReference type="Proteomes" id="UP000694388"/>
    </source>
</evidence>
<sequence length="233" mass="26593">MPCHAMPPQPFILPPHTSHTRTPPLSSSQDIIGPSMGRSDHTVFDYGQWGMHADAQDRKMYDIKNFLYSWCGKRHLTPNYEIRPSGNKMRQKFTCEVRVESFSYTGMGNSTNKKDAQTNAARDFVNYLVRIGEMKQEDVPGAKHLNSHAIPTTAPTTLQPRHLHHLRYHIFATRHSISPVRSRSPRKNKNHQRCLGVFPACFSRLNSPRSLWWKCDPSRGSKVRKGGGLFLGE</sequence>
<feature type="compositionally biased region" description="Pro residues" evidence="2">
    <location>
        <begin position="1"/>
        <end position="13"/>
    </location>
</feature>
<evidence type="ECO:0000256" key="2">
    <source>
        <dbReference type="SAM" id="MobiDB-lite"/>
    </source>
</evidence>
<evidence type="ECO:0000313" key="4">
    <source>
        <dbReference type="Ensembl" id="ENSEBUP00000004330.1"/>
    </source>
</evidence>
<dbReference type="Gene3D" id="3.30.160.20">
    <property type="match status" value="1"/>
</dbReference>
<reference evidence="4" key="2">
    <citation type="submission" date="2025-09" db="UniProtKB">
        <authorList>
            <consortium name="Ensembl"/>
        </authorList>
    </citation>
    <scope>IDENTIFICATION</scope>
</reference>
<dbReference type="InterPro" id="IPR044445">
    <property type="entry name" value="DHX9_DSRM_1"/>
</dbReference>